<dbReference type="GO" id="GO:0016702">
    <property type="term" value="F:oxidoreductase activity, acting on single donors with incorporation of molecular oxygen, incorporation of two atoms of oxygen"/>
    <property type="evidence" value="ECO:0000318"/>
    <property type="project" value="GO_Central"/>
</dbReference>
<evidence type="ECO:0000256" key="15">
    <source>
        <dbReference type="SAM" id="MobiDB-lite"/>
    </source>
</evidence>
<evidence type="ECO:0000259" key="17">
    <source>
        <dbReference type="PROSITE" id="PS51393"/>
    </source>
</evidence>
<evidence type="ECO:0000256" key="9">
    <source>
        <dbReference type="ARBA" id="ARBA00023004"/>
    </source>
</evidence>
<organism evidence="18 19">
    <name type="scientific">Manihot esculenta</name>
    <name type="common">Cassava</name>
    <name type="synonym">Jatropha manihot</name>
    <dbReference type="NCBI Taxonomy" id="3983"/>
    <lineage>
        <taxon>Eukaryota</taxon>
        <taxon>Viridiplantae</taxon>
        <taxon>Streptophyta</taxon>
        <taxon>Embryophyta</taxon>
        <taxon>Tracheophyta</taxon>
        <taxon>Spermatophyta</taxon>
        <taxon>Magnoliopsida</taxon>
        <taxon>eudicotyledons</taxon>
        <taxon>Gunneridae</taxon>
        <taxon>Pentapetalae</taxon>
        <taxon>rosids</taxon>
        <taxon>fabids</taxon>
        <taxon>Malpighiales</taxon>
        <taxon>Euphorbiaceae</taxon>
        <taxon>Crotonoideae</taxon>
        <taxon>Manihoteae</taxon>
        <taxon>Manihot</taxon>
    </lineage>
</organism>
<dbReference type="Proteomes" id="UP000091857">
    <property type="component" value="Chromosome 12"/>
</dbReference>
<dbReference type="InterPro" id="IPR020833">
    <property type="entry name" value="LipOase_Fe_BS"/>
</dbReference>
<protein>
    <recommendedName>
        <fullName evidence="14">Lipoxygenase</fullName>
        <ecNumber evidence="14">1.13.11.-</ecNumber>
    </recommendedName>
</protein>
<dbReference type="GO" id="GO:0034440">
    <property type="term" value="P:lipid oxidation"/>
    <property type="evidence" value="ECO:0000318"/>
    <property type="project" value="GO_Central"/>
</dbReference>
<feature type="compositionally biased region" description="Polar residues" evidence="15">
    <location>
        <begin position="229"/>
        <end position="238"/>
    </location>
</feature>
<proteinExistence type="inferred from homology"/>
<dbReference type="Gene3D" id="4.10.372.10">
    <property type="entry name" value="Lipoxygenase-1, Domain 3"/>
    <property type="match status" value="1"/>
</dbReference>
<dbReference type="SMART" id="SM00308">
    <property type="entry name" value="LH2"/>
    <property type="match status" value="1"/>
</dbReference>
<reference evidence="19" key="1">
    <citation type="journal article" date="2016" name="Nat. Biotechnol.">
        <title>Sequencing wild and cultivated cassava and related species reveals extensive interspecific hybridization and genetic diversity.</title>
        <authorList>
            <person name="Bredeson J.V."/>
            <person name="Lyons J.B."/>
            <person name="Prochnik S.E."/>
            <person name="Wu G.A."/>
            <person name="Ha C.M."/>
            <person name="Edsinger-Gonzales E."/>
            <person name="Grimwood J."/>
            <person name="Schmutz J."/>
            <person name="Rabbi I.Y."/>
            <person name="Egesi C."/>
            <person name="Nauluvula P."/>
            <person name="Lebot V."/>
            <person name="Ndunguru J."/>
            <person name="Mkamilo G."/>
            <person name="Bart R.S."/>
            <person name="Setter T.L."/>
            <person name="Gleadow R.M."/>
            <person name="Kulakow P."/>
            <person name="Ferguson M.E."/>
            <person name="Rounsley S."/>
            <person name="Rokhsar D.S."/>
        </authorList>
    </citation>
    <scope>NUCLEOTIDE SEQUENCE [LARGE SCALE GENOMIC DNA]</scope>
    <source>
        <strain evidence="19">cv. AM560-2</strain>
    </source>
</reference>
<dbReference type="InterPro" id="IPR036226">
    <property type="entry name" value="LipOase_C_sf"/>
</dbReference>
<dbReference type="OMA" id="YTHAVVE"/>
<dbReference type="EMBL" id="CM004398">
    <property type="protein sequence ID" value="OAY34943.1"/>
    <property type="molecule type" value="Genomic_DNA"/>
</dbReference>
<evidence type="ECO:0000256" key="1">
    <source>
        <dbReference type="ARBA" id="ARBA00001962"/>
    </source>
</evidence>
<dbReference type="GO" id="GO:0031408">
    <property type="term" value="P:oxylipin biosynthetic process"/>
    <property type="evidence" value="ECO:0007669"/>
    <property type="project" value="UniProtKB-UniRule"/>
</dbReference>
<feature type="domain" description="PLAT" evidence="16">
    <location>
        <begin position="21"/>
        <end position="151"/>
    </location>
</feature>
<dbReference type="InterPro" id="IPR027433">
    <property type="entry name" value="Lipoxygenase_dom_3"/>
</dbReference>
<keyword evidence="4 13" id="KW-0479">Metal-binding</keyword>
<evidence type="ECO:0000256" key="12">
    <source>
        <dbReference type="PROSITE-ProRule" id="PRU00152"/>
    </source>
</evidence>
<evidence type="ECO:0000313" key="19">
    <source>
        <dbReference type="Proteomes" id="UP000091857"/>
    </source>
</evidence>
<comment type="function">
    <text evidence="14">Plant lipoxygenase may be involved in a number of diverse aspects of plant physiology including growth and development, pest resistance, and senescence or responses to wounding.</text>
</comment>
<dbReference type="Gramene" id="Manes.12G059500.1.v8.1">
    <property type="protein sequence ID" value="Manes.12G059500.1.v8.1.CDS"/>
    <property type="gene ID" value="Manes.12G059500.v8.1"/>
</dbReference>
<dbReference type="FunFam" id="1.20.245.10:FF:000002">
    <property type="entry name" value="Lipoxygenase"/>
    <property type="match status" value="1"/>
</dbReference>
<evidence type="ECO:0000256" key="6">
    <source>
        <dbReference type="ARBA" id="ARBA00022832"/>
    </source>
</evidence>
<keyword evidence="11 14" id="KW-0275">Fatty acid biosynthesis</keyword>
<dbReference type="PRINTS" id="PR00087">
    <property type="entry name" value="LIPOXYGENASE"/>
</dbReference>
<dbReference type="PRINTS" id="PR00468">
    <property type="entry name" value="PLTLPOXGNASE"/>
</dbReference>
<dbReference type="Gene3D" id="1.20.245.10">
    <property type="entry name" value="Lipoxygenase-1, Domain 5"/>
    <property type="match status" value="1"/>
</dbReference>
<comment type="caution">
    <text evidence="12">Lacks conserved residue(s) required for the propagation of feature annotation.</text>
</comment>
<comment type="pathway">
    <text evidence="14">Lipid metabolism; oxylipin biosynthesis.</text>
</comment>
<evidence type="ECO:0000256" key="14">
    <source>
        <dbReference type="RuleBase" id="RU003975"/>
    </source>
</evidence>
<dbReference type="InterPro" id="IPR001246">
    <property type="entry name" value="LipOase_plant"/>
</dbReference>
<comment type="similarity">
    <text evidence="2 13">Belongs to the lipoxygenase family.</text>
</comment>
<dbReference type="GO" id="GO:0046872">
    <property type="term" value="F:metal ion binding"/>
    <property type="evidence" value="ECO:0007669"/>
    <property type="project" value="UniProtKB-UniRule"/>
</dbReference>
<evidence type="ECO:0000256" key="2">
    <source>
        <dbReference type="ARBA" id="ARBA00009419"/>
    </source>
</evidence>
<sequence length="846" mass="96472">MGTHGSCSSLQAYMRAIQSKITNQQTLIKGNFVILQTQGKSGPEKSASVQIYSSNAIDPSTGKGKLSQKAHLKHGKSKKNDDMKTITYKIKLYTEREFGIPGAFLITNHHKHEFFLESATLEVLDNHIIHFDCRSWVYPVQNTKSDRLFFSNTSYLPKQTPSALLELRKSELKSLRGDGTGERKEWDRIYDYDYYNNLGRPDKDQKHSRPILGGSESHPYPRRGRTGLPISSTDPSTKSRPEIINLDTYVPPDERLGPKKLSEFISNSVQAAVHFLIPEANSLLKQGSSSFKSFEEISNLFSRKRYQIEETVKDKLKKMVTDELFKDIIHASKQSIKFPLPQIITEDDLAWRDDEEFGHQMLAGVNPARIRCLQRFPPEGKNGISKIKASDIEHNLNGLDLTGAMRQWRIFILDHHDYLMPFLDRINKNGVCAYASRTLLFLQDDATLKPVAIELSLPGSIKDREISRVFLPATQGTQAALWQLAKAHVAANDSAYHQLISHWLHTHAVVEPFIIATRRQLSVMHPIHRLLDPHFKHTMHINALARSILINSGGILEKTLFTGEISVELSSELYKEWRFDEQALPADLLKRRLALKDPDNPITGVQLLFEDYPYGADGLEIWGAIKTWVRDFCSIFYKDDDSVSSDIEIQEWWSEIKNVGHGDKGNETWWYEMTTLTNLIEALTTLIWIASALHASVNFGQYAYASYPPNRPMLCRRFIPREGEKEFAEFLRDPDKYYLNMLPERFETTLGIALTAVLSQHSSDEMYLGQRPSGWTDNKEVGQKFEKFKEDLKEIEKKISTRNANPNLKNRWGPAKIPYKLLHPDTSNVESKAGITNKGIPSSITI</sequence>
<dbReference type="Pfam" id="PF00305">
    <property type="entry name" value="Lipoxygenase"/>
    <property type="match status" value="1"/>
</dbReference>
<evidence type="ECO:0000259" key="16">
    <source>
        <dbReference type="PROSITE" id="PS50095"/>
    </source>
</evidence>
<dbReference type="EC" id="1.13.11.-" evidence="14"/>
<dbReference type="PROSITE" id="PS50095">
    <property type="entry name" value="PLAT"/>
    <property type="match status" value="1"/>
</dbReference>
<dbReference type="InterPro" id="IPR000907">
    <property type="entry name" value="LipOase"/>
</dbReference>
<dbReference type="GO" id="GO:0006633">
    <property type="term" value="P:fatty acid biosynthetic process"/>
    <property type="evidence" value="ECO:0007669"/>
    <property type="project" value="UniProtKB-KW"/>
</dbReference>
<evidence type="ECO:0000313" key="18">
    <source>
        <dbReference type="EMBL" id="OAY34943.1"/>
    </source>
</evidence>
<evidence type="ECO:0000256" key="5">
    <source>
        <dbReference type="ARBA" id="ARBA00022767"/>
    </source>
</evidence>
<gene>
    <name evidence="18" type="ORF">MANES_12G059500v8</name>
</gene>
<dbReference type="Pfam" id="PF01477">
    <property type="entry name" value="PLAT"/>
    <property type="match status" value="1"/>
</dbReference>
<feature type="domain" description="Lipoxygenase" evidence="17">
    <location>
        <begin position="154"/>
        <end position="846"/>
    </location>
</feature>
<dbReference type="SUPFAM" id="SSF49723">
    <property type="entry name" value="Lipase/lipooxygenase domain (PLAT/LH2 domain)"/>
    <property type="match status" value="1"/>
</dbReference>
<dbReference type="InterPro" id="IPR001024">
    <property type="entry name" value="PLAT/LH2_dom"/>
</dbReference>
<dbReference type="PROSITE" id="PS00711">
    <property type="entry name" value="LIPOXYGENASE_1"/>
    <property type="match status" value="1"/>
</dbReference>
<keyword evidence="8 13" id="KW-0560">Oxidoreductase</keyword>
<keyword evidence="9 13" id="KW-0408">Iron</keyword>
<keyword evidence="6" id="KW-0276">Fatty acid metabolism</keyword>
<dbReference type="PROSITE" id="PS51393">
    <property type="entry name" value="LIPOXYGENASE_3"/>
    <property type="match status" value="1"/>
</dbReference>
<dbReference type="STRING" id="3983.A0A2C9UU39"/>
<dbReference type="Gene3D" id="4.10.375.10">
    <property type="entry name" value="Lipoxygenase-1, Domain 2"/>
    <property type="match status" value="1"/>
</dbReference>
<accession>A0A2C9UU39</accession>
<name>A0A2C9UU39_MANES</name>
<dbReference type="UniPathway" id="UPA00382"/>
<dbReference type="Gene3D" id="3.10.450.60">
    <property type="match status" value="1"/>
</dbReference>
<dbReference type="AlphaFoldDB" id="A0A2C9UU39"/>
<comment type="cofactor">
    <cofactor evidence="1 13">
        <name>Fe cation</name>
        <dbReference type="ChEBI" id="CHEBI:24875"/>
    </cofactor>
</comment>
<evidence type="ECO:0000256" key="10">
    <source>
        <dbReference type="ARBA" id="ARBA00023098"/>
    </source>
</evidence>
<keyword evidence="7 13" id="KW-0223">Dioxygenase</keyword>
<evidence type="ECO:0000256" key="8">
    <source>
        <dbReference type="ARBA" id="ARBA00023002"/>
    </source>
</evidence>
<dbReference type="InterPro" id="IPR013819">
    <property type="entry name" value="LipOase_C"/>
</dbReference>
<evidence type="ECO:0000256" key="7">
    <source>
        <dbReference type="ARBA" id="ARBA00022964"/>
    </source>
</evidence>
<keyword evidence="3 14" id="KW-0444">Lipid biosynthesis</keyword>
<keyword evidence="5 14" id="KW-0925">Oxylipin biosynthesis</keyword>
<dbReference type="PROSITE" id="PS00081">
    <property type="entry name" value="LIPOXYGENASE_2"/>
    <property type="match status" value="1"/>
</dbReference>
<feature type="region of interest" description="Disordered" evidence="15">
    <location>
        <begin position="200"/>
        <end position="240"/>
    </location>
</feature>
<dbReference type="InterPro" id="IPR036392">
    <property type="entry name" value="PLAT/LH2_dom_sf"/>
</dbReference>
<dbReference type="PANTHER" id="PTHR11771">
    <property type="entry name" value="LIPOXYGENASE"/>
    <property type="match status" value="1"/>
</dbReference>
<evidence type="ECO:0000256" key="4">
    <source>
        <dbReference type="ARBA" id="ARBA00022723"/>
    </source>
</evidence>
<keyword evidence="10" id="KW-0443">Lipid metabolism</keyword>
<keyword evidence="19" id="KW-1185">Reference proteome</keyword>
<comment type="caution">
    <text evidence="18">The sequence shown here is derived from an EMBL/GenBank/DDBJ whole genome shotgun (WGS) entry which is preliminary data.</text>
</comment>
<dbReference type="Gene3D" id="2.60.60.20">
    <property type="entry name" value="PLAT/LH2 domain"/>
    <property type="match status" value="1"/>
</dbReference>
<dbReference type="OrthoDB" id="407298at2759"/>
<evidence type="ECO:0000256" key="13">
    <source>
        <dbReference type="RuleBase" id="RU003974"/>
    </source>
</evidence>
<dbReference type="InterPro" id="IPR020834">
    <property type="entry name" value="LipOase_CS"/>
</dbReference>
<dbReference type="SUPFAM" id="SSF48484">
    <property type="entry name" value="Lipoxigenase"/>
    <property type="match status" value="1"/>
</dbReference>
<evidence type="ECO:0000256" key="11">
    <source>
        <dbReference type="ARBA" id="ARBA00023160"/>
    </source>
</evidence>
<evidence type="ECO:0000256" key="3">
    <source>
        <dbReference type="ARBA" id="ARBA00022516"/>
    </source>
</evidence>